<dbReference type="GeneID" id="115027729"/>
<feature type="compositionally biased region" description="Basic and acidic residues" evidence="3">
    <location>
        <begin position="415"/>
        <end position="424"/>
    </location>
</feature>
<feature type="compositionally biased region" description="Basic and acidic residues" evidence="3">
    <location>
        <begin position="1030"/>
        <end position="1057"/>
    </location>
</feature>
<dbReference type="Pfam" id="PF00652">
    <property type="entry name" value="Ricin_B_lectin"/>
    <property type="match status" value="1"/>
</dbReference>
<dbReference type="SUPFAM" id="SSF49695">
    <property type="entry name" value="gamma-Crystallin-like"/>
    <property type="match status" value="3"/>
</dbReference>
<feature type="domain" description="Beta/gamma crystallin 'Greek key'" evidence="4">
    <location>
        <begin position="2189"/>
        <end position="2248"/>
    </location>
</feature>
<feature type="region of interest" description="Disordered" evidence="3">
    <location>
        <begin position="1660"/>
        <end position="1870"/>
    </location>
</feature>
<feature type="compositionally biased region" description="Basic and acidic residues" evidence="3">
    <location>
        <begin position="1912"/>
        <end position="1942"/>
    </location>
</feature>
<feature type="compositionally biased region" description="Basic and acidic residues" evidence="3">
    <location>
        <begin position="1528"/>
        <end position="1568"/>
    </location>
</feature>
<dbReference type="RefSeq" id="XP_029317066.1">
    <property type="nucleotide sequence ID" value="XM_029461206.1"/>
</dbReference>
<feature type="compositionally biased region" description="Basic and acidic residues" evidence="3">
    <location>
        <begin position="1588"/>
        <end position="1597"/>
    </location>
</feature>
<feature type="region of interest" description="Disordered" evidence="3">
    <location>
        <begin position="1025"/>
        <end position="1070"/>
    </location>
</feature>
<keyword evidence="2" id="KW-0677">Repeat</keyword>
<feature type="compositionally biased region" description="Basic and acidic residues" evidence="3">
    <location>
        <begin position="39"/>
        <end position="53"/>
    </location>
</feature>
<feature type="compositionally biased region" description="Low complexity" evidence="3">
    <location>
        <begin position="1990"/>
        <end position="2000"/>
    </location>
</feature>
<feature type="compositionally biased region" description="Polar residues" evidence="3">
    <location>
        <begin position="512"/>
        <end position="547"/>
    </location>
</feature>
<sequence length="2853" mass="312978">MEPITRERASAEREFSCPTPQSHMGGNIPGRRGGGGEGEGEKDISKQREECFRADSPPVLAIPVTVIPEDDSVPQCAPCPSTPSETLPSSGSWPESAISLAPTTAEFQTTLSQPEEPATGTGSKQSLGQEKRRSKENRVTRKTVNLPSKNKAFAHKVLVSPEPSLDGNEATEEELSGDSTTKTSDATEVKPLASLRNNNNVELKEADPEPLSTTDDTTHSDTQSPELLVKVKSDSEASDFDNTSATSDMYREKSQAVGSGVRSQGTNQATSSKRGVKAAAESRHTTASGAKPPSPAAGNKAKNVTTKAKASTESTKVGNSIDMPPQRKPSNDKTASMLLTLKDQSTSGPSSPTGSKSKIPKRSASDAEVKSPVTPDKTSVTDSSGSVVTSKLQKQPKTKEALKSPVTTTRPSRKQSFEEAKEVKALSGNISPTKTTHQTGTMVIKEKSDEVSDLVNGVKKDHEESGIKTEHTPDREGMDVKKQGQNCPENNASSASKSRLPISSPTRKRNVEITQTSGTNYKKMTHGQTDSKISETVQKQNPEQQDVTPGERPGSETPPPLPESPKKGSMLSTRPSKCLSKRSISHEESDTPNACVSPPPTKQEKTASPSFSKQSDIKRHNSPVKDSAAPPSSVSKLPKRSQRSPNKVTSIKLSPTEISASTSTSKQEEVNQNTYGETAVKASESVIVDQLKDKSSGDIFMFESLSLKEQERAIKLKDNQSIKSENKLENKVTKQVKESITSPATEDVSKIQQIQNNDAIITKNTQVKVTPVTGPGAEVLPSYDVAKESPSQSPVTDAEVTDAKVECQPKKSHIQSGNTTQKQETALSPKICPEEVKEKDILETTQLIRNRKTDLIQKRGLPVPNSALLAKDTIPACEDVTDMSAKPVVVGSTDCEIRTHSEKEGVVTGSVSLEETNKVTSKEYNSRNSIPAESASKDQDADPKDVLSATSIAVGANLASTEQQNELLKDQTKNTILKNDRLPTLSRDLVNDFEVKEKSEEEAGRKPAEALDIHTEAVSVCELAKNVENQPDKEPLLRARECERHEKDSKPNEKLNDSAEESADSQKSCEKELKGITIVDEAEKDVIKSQKPLELSSGEKCLRPDAEEGPQTVVTDALKEKKAEQARSALHENTASVVDTKQECEILLKEKAESGNQEKDEQMKTLTVEPKDTKVILTKDEKVKDKEVNQEEKHADDIKKRQTPELKAGTTKTTFTKEESETKDLPNEISNDTADSEVRSHMEQKTLIAGNQDEGIKETAENALRSAESKCPNADLEQQLESEKAPEKTTESQVLKKDTTQELKTVSSDTQSPEGTKDKTDAKDSPIKSLVNETAIVHSKSEDSIQQDHMSIIGKDQHEDITKPDTSKSTESKRPHTDLKQEAVKAKTEAPEKKSQSQIQKLKDVSTHIQSAEGAKEKTETKDSSVRSLVNETAIMNSNSEVCPQQDQMSTLVRNQDADFAKQEKNKLTESNCPNSNLEQEPQTVRTSEGTTEKTETKDSSVKNLVNETETANANSEVSNQQDQKSIIVRDQHEDITKPDTSKSTESKHPHTDLKQEAVKTEDPEKKSQSQIQELNDGSTKIQSVVGSKEKTETKDSPIKSLVNEIVIENANSEVSTQKDQNLSIVKDEHGKVKKPEKKTDQSTDFKAPAALPIVFTTEKAASKTDKKLKKRKEIRASLEVENKVTKQEDQQTKASKIDAKQESKRIFVEDASSKIGSGEQEDKPSVVPDKVVHSTDAQKKDEDTREKTKTDSSLKQELQTSREKKTINLVDPQKPAKPALNGSLSLSATSQSLQLKKESPSSWLDVEHQKQKKEHKRRLNVSASEDESLEPDDFDDLCRNIKEGSIPFSHPPKRHIRKKSPSPPFSMPAIKEDHFERTFDPDQFQFGLRKNGTGFRDLSPAMMIKQKAAIREGRTLEKRLQDTSGDKMKSLDEVEGKDGVKEGTNIEAGKEEEHNGGEPGKLTSRLERMSILSSLLSSPRSSRKTKQEAASASNSSLSNQRQGLSSLGEGVDDSPLPADKKGVKGLDQGSLVGGGIGAVSESALNPTSPPPPLHMFSEIKLPDHLEKYLKKNKSESEALKSSTMTNTTKLNPEGTVMDSTAVPNVDVSLKGPEEVLPTSKNSQQTSQNGLNTSTPKIPAVRGFHKRPGKIVVHEQAQFGGQSFEHYCDVEDTTTMKLSPVISVRVIRGCWLLYEKPGFQGRIIALEEGPTEHIVNMWAEEGTQTTLDQTGQPVPTTPMVIGSMRLAVRDYSIPQIDLFADVNGMGRMISYCDDTVEIGSYRTPQTTGSIRVQSGVWLVYNEPGFGGLVAVLEVGEFPCPESWGFPEPFIGSLRPLRMGPIRVDHPHELKALVFEKPNFDGECTEVDSDVYKLQEEMEGEKTGKPDENKKTLSTVGSIKILGGLWVGYQEADFEGQQYILEEGEYPHCSDWGGLEDGLLSLRPVCTDFMSPHIKLFSEQHFDELGLSVDLLGPVQNMENVSHGVKTQSVNVMGGVWVGFEQPGFSGELYVLERGLYANPEDWGAQNFKISSIQPVFHDILMETTKFKMQLYSEPDFQGRLVALEDSAATLDEDFIPKSCKVLAGSWVAYEGAQFTENMYVLEEGQYSNTEAMGFLSSDSTIRSLQTTGHELSLPSIILFNKAGCRGRRAVLTHGALNLLQAGLDTRTRSVVVQGGMWVLYEGSNFCGRQLLLQPSQVVDLLKFSGMQRIGSLRPLLQKQMYLRLRNRETGGAMSLTGTLNDIQLMRVQAVEETGGFEQVWLYRDGQLTCKLVEDCCLETTGSMVMEGSRLCVTPQRANGNHLWNITGDGLVHCHLKPGLVLEVKGGHQYDKNQVILNTCEERKLNQRWILDIL</sequence>
<feature type="compositionally biased region" description="Basic and acidic residues" evidence="3">
    <location>
        <begin position="1179"/>
        <end position="1204"/>
    </location>
</feature>
<feature type="compositionally biased region" description="Polar residues" evidence="3">
    <location>
        <begin position="814"/>
        <end position="826"/>
    </location>
</feature>
<feature type="compositionally biased region" description="Basic and acidic residues" evidence="3">
    <location>
        <begin position="458"/>
        <end position="482"/>
    </location>
</feature>
<feature type="compositionally biased region" description="Polar residues" evidence="3">
    <location>
        <begin position="101"/>
        <end position="113"/>
    </location>
</feature>
<feature type="region of interest" description="Disordered" evidence="3">
    <location>
        <begin position="1"/>
        <end position="678"/>
    </location>
</feature>
<feature type="compositionally biased region" description="Polar residues" evidence="3">
    <location>
        <begin position="428"/>
        <end position="441"/>
    </location>
</feature>
<feature type="compositionally biased region" description="Polar residues" evidence="3">
    <location>
        <begin position="643"/>
        <end position="676"/>
    </location>
</feature>
<feature type="domain" description="Beta/gamma crystallin 'Greek key'" evidence="4">
    <location>
        <begin position="2295"/>
        <end position="2337"/>
    </location>
</feature>
<feature type="region of interest" description="Disordered" evidence="3">
    <location>
        <begin position="918"/>
        <end position="944"/>
    </location>
</feature>
<feature type="region of interest" description="Disordered" evidence="3">
    <location>
        <begin position="1912"/>
        <end position="2030"/>
    </location>
</feature>
<dbReference type="InterPro" id="IPR035992">
    <property type="entry name" value="Ricin_B-like_lectins"/>
</dbReference>
<feature type="domain" description="Beta/gamma crystallin 'Greek key'" evidence="4">
    <location>
        <begin position="2546"/>
        <end position="2583"/>
    </location>
</feature>
<feature type="domain" description="Beta/gamma crystallin 'Greek key'" evidence="4">
    <location>
        <begin position="2675"/>
        <end position="2716"/>
    </location>
</feature>
<dbReference type="InterPro" id="IPR011024">
    <property type="entry name" value="G_crystallin-like"/>
</dbReference>
<feature type="region of interest" description="Disordered" evidence="3">
    <location>
        <begin position="1179"/>
        <end position="1597"/>
    </location>
</feature>
<reference evidence="6" key="1">
    <citation type="submission" date="2025-08" db="UniProtKB">
        <authorList>
            <consortium name="RefSeq"/>
        </authorList>
    </citation>
    <scope>IDENTIFICATION</scope>
</reference>
<evidence type="ECO:0000313" key="6">
    <source>
        <dbReference type="RefSeq" id="XP_029317066.1"/>
    </source>
</evidence>
<feature type="region of interest" description="Disordered" evidence="3">
    <location>
        <begin position="2073"/>
        <end position="2141"/>
    </location>
</feature>
<feature type="compositionally biased region" description="Basic and acidic residues" evidence="3">
    <location>
        <begin position="1281"/>
        <end position="1301"/>
    </location>
</feature>
<feature type="region of interest" description="Disordered" evidence="3">
    <location>
        <begin position="772"/>
        <end position="830"/>
    </location>
</feature>
<feature type="compositionally biased region" description="Basic and acidic residues" evidence="3">
    <location>
        <begin position="1456"/>
        <end position="1468"/>
    </location>
</feature>
<dbReference type="InterPro" id="IPR050252">
    <property type="entry name" value="Beta/Gamma-Crystallin"/>
</dbReference>
<dbReference type="PANTHER" id="PTHR11818:SF2">
    <property type="entry name" value="BETA_GAMMA CRYSTALLIN DOMAIN-CONTAINING PROTEIN 1"/>
    <property type="match status" value="1"/>
</dbReference>
<dbReference type="Gene3D" id="2.60.20.10">
    <property type="entry name" value="Crystallins"/>
    <property type="match status" value="6"/>
</dbReference>
<dbReference type="Gene3D" id="2.80.10.50">
    <property type="match status" value="1"/>
</dbReference>
<gene>
    <name evidence="6" type="primary">crybg1a</name>
</gene>
<dbReference type="InParanoid" id="A0A6J2S364"/>
<feature type="compositionally biased region" description="Polar residues" evidence="3">
    <location>
        <begin position="1504"/>
        <end position="1525"/>
    </location>
</feature>
<dbReference type="PROSITE" id="PS50231">
    <property type="entry name" value="RICIN_B_LECTIN"/>
    <property type="match status" value="1"/>
</dbReference>
<evidence type="ECO:0000256" key="1">
    <source>
        <dbReference type="ARBA" id="ARBA00009646"/>
    </source>
</evidence>
<comment type="similarity">
    <text evidence="1">Belongs to the beta/gamma-crystallin family.</text>
</comment>
<feature type="compositionally biased region" description="Basic and acidic residues" evidence="3">
    <location>
        <begin position="1796"/>
        <end position="1810"/>
    </location>
</feature>
<dbReference type="Pfam" id="PF00030">
    <property type="entry name" value="Crystall"/>
    <property type="match status" value="6"/>
</dbReference>
<feature type="region of interest" description="Disordered" evidence="3">
    <location>
        <begin position="1615"/>
        <end position="1646"/>
    </location>
</feature>
<dbReference type="InterPro" id="IPR001064">
    <property type="entry name" value="Beta/gamma_crystallin"/>
</dbReference>
<feature type="compositionally biased region" description="Polar residues" evidence="3">
    <location>
        <begin position="261"/>
        <end position="273"/>
    </location>
</feature>
<feature type="compositionally biased region" description="Polar residues" evidence="3">
    <location>
        <begin position="82"/>
        <end position="93"/>
    </location>
</feature>
<proteinExistence type="inferred from homology"/>
<feature type="compositionally biased region" description="Basic and acidic residues" evidence="3">
    <location>
        <begin position="1355"/>
        <end position="1406"/>
    </location>
</feature>
<feature type="compositionally biased region" description="Polar residues" evidence="3">
    <location>
        <begin position="2080"/>
        <end position="2091"/>
    </location>
</feature>
<feature type="compositionally biased region" description="Polar residues" evidence="3">
    <location>
        <begin position="1615"/>
        <end position="1624"/>
    </location>
</feature>
<evidence type="ECO:0000313" key="5">
    <source>
        <dbReference type="Proteomes" id="UP000504630"/>
    </source>
</evidence>
<feature type="compositionally biased region" description="Basic and acidic residues" evidence="3">
    <location>
        <begin position="1215"/>
        <end position="1226"/>
    </location>
</feature>
<feature type="compositionally biased region" description="Low complexity" evidence="3">
    <location>
        <begin position="1970"/>
        <end position="1981"/>
    </location>
</feature>
<feature type="compositionally biased region" description="Polar residues" evidence="3">
    <location>
        <begin position="483"/>
        <end position="505"/>
    </location>
</feature>
<feature type="compositionally biased region" description="Basic and acidic residues" evidence="3">
    <location>
        <begin position="1414"/>
        <end position="1425"/>
    </location>
</feature>
<dbReference type="OrthoDB" id="9895617at2759"/>
<accession>A0A6J2S364</accession>
<name>A0A6J2S364_COTGO</name>
<feature type="compositionally biased region" description="Basic and acidic residues" evidence="3">
    <location>
        <begin position="1491"/>
        <end position="1501"/>
    </location>
</feature>
<dbReference type="KEGG" id="cgob:115027729"/>
<feature type="compositionally biased region" description="Acidic residues" evidence="3">
    <location>
        <begin position="1825"/>
        <end position="1836"/>
    </location>
</feature>
<feature type="compositionally biased region" description="Basic and acidic residues" evidence="3">
    <location>
        <begin position="1721"/>
        <end position="1767"/>
    </location>
</feature>
<feature type="compositionally biased region" description="Polar residues" evidence="3">
    <location>
        <begin position="1302"/>
        <end position="1314"/>
    </location>
</feature>
<feature type="compositionally biased region" description="Basic and acidic residues" evidence="3">
    <location>
        <begin position="129"/>
        <end position="139"/>
    </location>
</feature>
<dbReference type="SMART" id="SM00247">
    <property type="entry name" value="XTALbg"/>
    <property type="match status" value="6"/>
</dbReference>
<feature type="compositionally biased region" description="Basic residues" evidence="3">
    <location>
        <begin position="1852"/>
        <end position="1861"/>
    </location>
</feature>
<feature type="domain" description="Beta/gamma crystallin 'Greek key'" evidence="4">
    <location>
        <begin position="2349"/>
        <end position="2402"/>
    </location>
</feature>
<feature type="compositionally biased region" description="Basic and acidic residues" evidence="3">
    <location>
        <begin position="1"/>
        <end position="15"/>
    </location>
</feature>
<dbReference type="PROSITE" id="PS50915">
    <property type="entry name" value="CRYSTALLIN_BETA_GAMMA"/>
    <property type="match status" value="8"/>
</dbReference>
<feature type="compositionally biased region" description="Gly residues" evidence="3">
    <location>
        <begin position="27"/>
        <end position="37"/>
    </location>
</feature>
<dbReference type="PANTHER" id="PTHR11818">
    <property type="entry name" value="BETA/GAMMA CRYSTALLIN"/>
    <property type="match status" value="1"/>
</dbReference>
<dbReference type="Proteomes" id="UP000504630">
    <property type="component" value="Chromosome 22"/>
</dbReference>
<evidence type="ECO:0000256" key="2">
    <source>
        <dbReference type="ARBA" id="ARBA00022737"/>
    </source>
</evidence>
<dbReference type="FunCoup" id="A0A6J2S364">
    <property type="interactions" value="11"/>
</dbReference>
<protein>
    <submittedName>
        <fullName evidence="6">Nascent polypeptide-associated complex subunit alpha, muscle-specific form</fullName>
    </submittedName>
</protein>
<dbReference type="CTD" id="556848"/>
<feature type="compositionally biased region" description="Low complexity" evidence="3">
    <location>
        <begin position="1784"/>
        <end position="1795"/>
    </location>
</feature>
<feature type="compositionally biased region" description="Basic and acidic residues" evidence="3">
    <location>
        <begin position="1675"/>
        <end position="1713"/>
    </location>
</feature>
<feature type="compositionally biased region" description="Basic and acidic residues" evidence="3">
    <location>
        <begin position="1315"/>
        <end position="1326"/>
    </location>
</feature>
<feature type="compositionally biased region" description="Low complexity" evidence="3">
    <location>
        <begin position="345"/>
        <end position="357"/>
    </location>
</feature>
<feature type="compositionally biased region" description="Basic residues" evidence="3">
    <location>
        <begin position="1811"/>
        <end position="1820"/>
    </location>
</feature>
<feature type="region of interest" description="Disordered" evidence="3">
    <location>
        <begin position="1090"/>
        <end position="1111"/>
    </location>
</feature>
<feature type="compositionally biased region" description="Polar residues" evidence="3">
    <location>
        <begin position="2119"/>
        <end position="2136"/>
    </location>
</feature>
<feature type="compositionally biased region" description="Low complexity" evidence="3">
    <location>
        <begin position="212"/>
        <end position="224"/>
    </location>
</feature>
<organism evidence="5 6">
    <name type="scientific">Cottoperca gobio</name>
    <name type="common">Frogmouth</name>
    <name type="synonym">Aphritis gobio</name>
    <dbReference type="NCBI Taxonomy" id="56716"/>
    <lineage>
        <taxon>Eukaryota</taxon>
        <taxon>Metazoa</taxon>
        <taxon>Chordata</taxon>
        <taxon>Craniata</taxon>
        <taxon>Vertebrata</taxon>
        <taxon>Euteleostomi</taxon>
        <taxon>Actinopterygii</taxon>
        <taxon>Neopterygii</taxon>
        <taxon>Teleostei</taxon>
        <taxon>Neoteleostei</taxon>
        <taxon>Acanthomorphata</taxon>
        <taxon>Eupercaria</taxon>
        <taxon>Perciformes</taxon>
        <taxon>Notothenioidei</taxon>
        <taxon>Bovichtidae</taxon>
        <taxon>Cottoperca</taxon>
    </lineage>
</organism>
<feature type="domain" description="Beta/gamma crystallin 'Greek key'" evidence="4">
    <location>
        <begin position="2494"/>
        <end position="2536"/>
    </location>
</feature>
<feature type="compositionally biased region" description="Polar residues" evidence="3">
    <location>
        <begin position="177"/>
        <end position="186"/>
    </location>
</feature>
<feature type="compositionally biased region" description="Polar residues" evidence="3">
    <location>
        <begin position="1569"/>
        <end position="1586"/>
    </location>
</feature>
<evidence type="ECO:0000256" key="3">
    <source>
        <dbReference type="SAM" id="MobiDB-lite"/>
    </source>
</evidence>
<feature type="compositionally biased region" description="Basic and acidic residues" evidence="3">
    <location>
        <begin position="935"/>
        <end position="944"/>
    </location>
</feature>
<feature type="compositionally biased region" description="Polar residues" evidence="3">
    <location>
        <begin position="1469"/>
        <end position="1486"/>
    </location>
</feature>
<dbReference type="InterPro" id="IPR000772">
    <property type="entry name" value="Ricin_B_lectin"/>
</dbReference>
<dbReference type="PRINTS" id="PR01367">
    <property type="entry name" value="BGCRYSTALLIN"/>
</dbReference>
<feature type="compositionally biased region" description="Low complexity" evidence="3">
    <location>
        <begin position="287"/>
        <end position="316"/>
    </location>
</feature>
<feature type="compositionally biased region" description="Low complexity" evidence="3">
    <location>
        <begin position="378"/>
        <end position="390"/>
    </location>
</feature>
<feature type="compositionally biased region" description="Polar residues" evidence="3">
    <location>
        <begin position="1426"/>
        <end position="1454"/>
    </location>
</feature>
<feature type="domain" description="Beta/gamma crystallin 'Greek key'" evidence="4">
    <location>
        <begin position="2403"/>
        <end position="2445"/>
    </location>
</feature>
<feature type="domain" description="Beta/gamma crystallin 'Greek key'" evidence="4">
    <location>
        <begin position="2584"/>
        <end position="2628"/>
    </location>
</feature>
<evidence type="ECO:0000259" key="4">
    <source>
        <dbReference type="PROSITE" id="PS50915"/>
    </source>
</evidence>
<keyword evidence="5" id="KW-1185">Reference proteome</keyword>
<dbReference type="SUPFAM" id="SSF50370">
    <property type="entry name" value="Ricin B-like lectins"/>
    <property type="match status" value="1"/>
</dbReference>